<evidence type="ECO:0000256" key="3">
    <source>
        <dbReference type="ARBA" id="ARBA00022989"/>
    </source>
</evidence>
<dbReference type="PANTHER" id="PTHR11040:SF217">
    <property type="entry name" value="ZINC TRANSPORTER 11"/>
    <property type="match status" value="1"/>
</dbReference>
<evidence type="ECO:0000256" key="4">
    <source>
        <dbReference type="ARBA" id="ARBA00023136"/>
    </source>
</evidence>
<feature type="transmembrane region" description="Helical" evidence="5">
    <location>
        <begin position="250"/>
        <end position="270"/>
    </location>
</feature>
<dbReference type="GO" id="GO:0016020">
    <property type="term" value="C:membrane"/>
    <property type="evidence" value="ECO:0000318"/>
    <property type="project" value="GO_Central"/>
</dbReference>
<dbReference type="Pfam" id="PF02535">
    <property type="entry name" value="Zip"/>
    <property type="match status" value="1"/>
</dbReference>
<reference evidence="7" key="1">
    <citation type="submission" date="2013-07" db="EMBL/GenBank/DDBJ databases">
        <title>The genome of Eucalyptus grandis.</title>
        <authorList>
            <person name="Schmutz J."/>
            <person name="Hayes R."/>
            <person name="Myburg A."/>
            <person name="Tuskan G."/>
            <person name="Grattapaglia D."/>
            <person name="Rokhsar D.S."/>
        </authorList>
    </citation>
    <scope>NUCLEOTIDE SEQUENCE</scope>
    <source>
        <tissue evidence="7">Leaf extractions</tissue>
    </source>
</reference>
<dbReference type="GO" id="GO:0071577">
    <property type="term" value="P:zinc ion transmembrane transport"/>
    <property type="evidence" value="ECO:0000318"/>
    <property type="project" value="GO_Central"/>
</dbReference>
<feature type="transmembrane region" description="Helical" evidence="5">
    <location>
        <begin position="80"/>
        <end position="100"/>
    </location>
</feature>
<evidence type="ECO:0000256" key="5">
    <source>
        <dbReference type="SAM" id="Phobius"/>
    </source>
</evidence>
<keyword evidence="2 5" id="KW-0812">Transmembrane</keyword>
<feature type="transmembrane region" description="Helical" evidence="5">
    <location>
        <begin position="50"/>
        <end position="73"/>
    </location>
</feature>
<sequence length="349" mass="37525">MSRSLLLFLSLLLSLLLAAAVHGVDNGEDSSSSSNSVGDKHEDMRSKSLILAKIWCLTLVFVGTFVGGVSPYLLKWDEAFLLQGTYVAGGFFLATEWMRFPMDAIETFGDQTDREFSSTVMLSIAGSLLTMLVHFAISYLYGKQEKEQSSGSNVDLEVSGIVHGKGSSANGATHHHNLSVAVGLPSDGILLIIALCLHSVFLGIAIGVAETKPDAWKTMRTIFPHNIFAAVAMGIVLLRTMPNRPLSSRAAYAFAYAISSSIGMAIGIVIDPTTQGVVAGWSSAIFSGFCGMFIYVSVISYRYVQNVDSVDAFLATIVGFGIIVGLMIWDAFGYSAAVYLLWGKEKRTP</sequence>
<feature type="transmembrane region" description="Helical" evidence="5">
    <location>
        <begin position="313"/>
        <end position="342"/>
    </location>
</feature>
<keyword evidence="3 5" id="KW-1133">Transmembrane helix</keyword>
<gene>
    <name evidence="7" type="ORF">EUGRSUZ_F02060</name>
</gene>
<evidence type="ECO:0000256" key="2">
    <source>
        <dbReference type="ARBA" id="ARBA00022692"/>
    </source>
</evidence>
<keyword evidence="6" id="KW-0732">Signal</keyword>
<dbReference type="InterPro" id="IPR003689">
    <property type="entry name" value="ZIP"/>
</dbReference>
<feature type="signal peptide" evidence="6">
    <location>
        <begin position="1"/>
        <end position="23"/>
    </location>
</feature>
<feature type="transmembrane region" description="Helical" evidence="5">
    <location>
        <begin position="189"/>
        <end position="209"/>
    </location>
</feature>
<evidence type="ECO:0000256" key="6">
    <source>
        <dbReference type="SAM" id="SignalP"/>
    </source>
</evidence>
<feature type="transmembrane region" description="Helical" evidence="5">
    <location>
        <begin position="221"/>
        <end position="238"/>
    </location>
</feature>
<keyword evidence="4 5" id="KW-0472">Membrane</keyword>
<feature type="chain" id="PRO_5001568910" description="Zinc transporter" evidence="6">
    <location>
        <begin position="24"/>
        <end position="349"/>
    </location>
</feature>
<evidence type="ECO:0000256" key="1">
    <source>
        <dbReference type="ARBA" id="ARBA00004141"/>
    </source>
</evidence>
<comment type="subcellular location">
    <subcellularLocation>
        <location evidence="1">Membrane</location>
        <topology evidence="1">Multi-pass membrane protein</topology>
    </subcellularLocation>
</comment>
<accession>A0A059BR46</accession>
<dbReference type="Gramene" id="KCW68411">
    <property type="protein sequence ID" value="KCW68411"/>
    <property type="gene ID" value="EUGRSUZ_F02060"/>
</dbReference>
<dbReference type="eggNOG" id="KOG1558">
    <property type="taxonomic scope" value="Eukaryota"/>
</dbReference>
<name>A0A059BR46_EUCGR</name>
<dbReference type="PANTHER" id="PTHR11040">
    <property type="entry name" value="ZINC/IRON TRANSPORTER"/>
    <property type="match status" value="1"/>
</dbReference>
<evidence type="ECO:0000313" key="7">
    <source>
        <dbReference type="EMBL" id="KCW68411.1"/>
    </source>
</evidence>
<protein>
    <recommendedName>
        <fullName evidence="8">Zinc transporter</fullName>
    </recommendedName>
</protein>
<dbReference type="AlphaFoldDB" id="A0A059BR46"/>
<feature type="transmembrane region" description="Helical" evidence="5">
    <location>
        <begin position="276"/>
        <end position="301"/>
    </location>
</feature>
<organism evidence="7">
    <name type="scientific">Eucalyptus grandis</name>
    <name type="common">Flooded gum</name>
    <dbReference type="NCBI Taxonomy" id="71139"/>
    <lineage>
        <taxon>Eukaryota</taxon>
        <taxon>Viridiplantae</taxon>
        <taxon>Streptophyta</taxon>
        <taxon>Embryophyta</taxon>
        <taxon>Tracheophyta</taxon>
        <taxon>Spermatophyta</taxon>
        <taxon>Magnoliopsida</taxon>
        <taxon>eudicotyledons</taxon>
        <taxon>Gunneridae</taxon>
        <taxon>Pentapetalae</taxon>
        <taxon>rosids</taxon>
        <taxon>malvids</taxon>
        <taxon>Myrtales</taxon>
        <taxon>Myrtaceae</taxon>
        <taxon>Myrtoideae</taxon>
        <taxon>Eucalypteae</taxon>
        <taxon>Eucalyptus</taxon>
    </lineage>
</organism>
<evidence type="ECO:0008006" key="8">
    <source>
        <dbReference type="Google" id="ProtNLM"/>
    </source>
</evidence>
<dbReference type="InParanoid" id="A0A059BR46"/>
<dbReference type="STRING" id="71139.A0A059BR46"/>
<proteinExistence type="predicted"/>
<feature type="transmembrane region" description="Helical" evidence="5">
    <location>
        <begin position="120"/>
        <end position="141"/>
    </location>
</feature>
<dbReference type="EMBL" id="KK198758">
    <property type="protein sequence ID" value="KCW68411.1"/>
    <property type="molecule type" value="Genomic_DNA"/>
</dbReference>
<dbReference type="GO" id="GO:0005385">
    <property type="term" value="F:zinc ion transmembrane transporter activity"/>
    <property type="evidence" value="ECO:0000318"/>
    <property type="project" value="GO_Central"/>
</dbReference>